<accession>A0A922MZI7</accession>
<evidence type="ECO:0000313" key="2">
    <source>
        <dbReference type="Proteomes" id="UP000249757"/>
    </source>
</evidence>
<keyword evidence="2" id="KW-1185">Reference proteome</keyword>
<feature type="non-terminal residue" evidence="1">
    <location>
        <position position="120"/>
    </location>
</feature>
<dbReference type="AlphaFoldDB" id="A0A922MZI7"/>
<dbReference type="PANTHER" id="PTHR37015:SF2">
    <property type="entry name" value="REVERSE TRANSCRIPTASE DOMAIN-CONTAINING PROTEIN"/>
    <property type="match status" value="1"/>
</dbReference>
<comment type="caution">
    <text evidence="1">The sequence shown here is derived from an EMBL/GenBank/DDBJ whole genome shotgun (WGS) entry which is preliminary data.</text>
</comment>
<name>A0A922MZI7_9PLEO</name>
<proteinExistence type="predicted"/>
<reference evidence="2" key="1">
    <citation type="journal article" date="2022" name="Microb. Genom.">
        <title>A global pangenome for the wheat fungal pathogen Pyrenophora tritici-repentis and prediction of effector protein structural homology.</title>
        <authorList>
            <person name="Moolhuijzen P.M."/>
            <person name="See P.T."/>
            <person name="Shi G."/>
            <person name="Powell H.R."/>
            <person name="Cockram J."/>
            <person name="Jorgensen L.N."/>
            <person name="Benslimane H."/>
            <person name="Strelkov S.E."/>
            <person name="Turner J."/>
            <person name="Liu Z."/>
            <person name="Moffat C.S."/>
        </authorList>
    </citation>
    <scope>NUCLEOTIDE SEQUENCE [LARGE SCALE GENOMIC DNA]</scope>
</reference>
<gene>
    <name evidence="1" type="ORF">Ptr86124_014264</name>
</gene>
<sequence>MASASGSVFGETLHTITTTKLEELAKQRVAFEEEYSALLDSIKAEPDPLKRVGLLLDGSKICLGIRTDNKGTKDGRTSRVIINRSRNIRLETDIRNLDRFIEQARFDPSVSLKVIADWKR</sequence>
<dbReference type="PANTHER" id="PTHR37015">
    <property type="entry name" value="REVERSE TRANSCRIPTASE DOMAIN-CONTAINING PROTEIN"/>
    <property type="match status" value="1"/>
</dbReference>
<protein>
    <submittedName>
        <fullName evidence="1">Uncharacterized protein</fullName>
    </submittedName>
</protein>
<evidence type="ECO:0000313" key="1">
    <source>
        <dbReference type="EMBL" id="KAI1506794.1"/>
    </source>
</evidence>
<dbReference type="EMBL" id="NRDI02000135">
    <property type="protein sequence ID" value="KAI1506794.1"/>
    <property type="molecule type" value="Genomic_DNA"/>
</dbReference>
<dbReference type="Proteomes" id="UP000249757">
    <property type="component" value="Unassembled WGS sequence"/>
</dbReference>
<organism evidence="1 2">
    <name type="scientific">Pyrenophora tritici-repentis</name>
    <dbReference type="NCBI Taxonomy" id="45151"/>
    <lineage>
        <taxon>Eukaryota</taxon>
        <taxon>Fungi</taxon>
        <taxon>Dikarya</taxon>
        <taxon>Ascomycota</taxon>
        <taxon>Pezizomycotina</taxon>
        <taxon>Dothideomycetes</taxon>
        <taxon>Pleosporomycetidae</taxon>
        <taxon>Pleosporales</taxon>
        <taxon>Pleosporineae</taxon>
        <taxon>Pleosporaceae</taxon>
        <taxon>Pyrenophora</taxon>
    </lineage>
</organism>